<accession>A0A0E9SNB9</accession>
<name>A0A0E9SNB9_ANGAN</name>
<reference evidence="1" key="2">
    <citation type="journal article" date="2015" name="Fish Shellfish Immunol.">
        <title>Early steps in the European eel (Anguilla anguilla)-Vibrio vulnificus interaction in the gills: Role of the RtxA13 toxin.</title>
        <authorList>
            <person name="Callol A."/>
            <person name="Pajuelo D."/>
            <person name="Ebbesson L."/>
            <person name="Teles M."/>
            <person name="MacKenzie S."/>
            <person name="Amaro C."/>
        </authorList>
    </citation>
    <scope>NUCLEOTIDE SEQUENCE</scope>
</reference>
<proteinExistence type="predicted"/>
<reference evidence="1" key="1">
    <citation type="submission" date="2014-11" db="EMBL/GenBank/DDBJ databases">
        <authorList>
            <person name="Amaro Gonzalez C."/>
        </authorList>
    </citation>
    <scope>NUCLEOTIDE SEQUENCE</scope>
</reference>
<sequence length="46" mass="5417">MRKVCYFNWWMESLPLSAPAIGARIVRRELFTFLQKAPFSSPDKVE</sequence>
<dbReference type="EMBL" id="GBXM01066559">
    <property type="protein sequence ID" value="JAH42018.1"/>
    <property type="molecule type" value="Transcribed_RNA"/>
</dbReference>
<evidence type="ECO:0000313" key="1">
    <source>
        <dbReference type="EMBL" id="JAH42018.1"/>
    </source>
</evidence>
<dbReference type="AlphaFoldDB" id="A0A0E9SNB9"/>
<protein>
    <submittedName>
        <fullName evidence="1">Uncharacterized protein</fullName>
    </submittedName>
</protein>
<organism evidence="1">
    <name type="scientific">Anguilla anguilla</name>
    <name type="common">European freshwater eel</name>
    <name type="synonym">Muraena anguilla</name>
    <dbReference type="NCBI Taxonomy" id="7936"/>
    <lineage>
        <taxon>Eukaryota</taxon>
        <taxon>Metazoa</taxon>
        <taxon>Chordata</taxon>
        <taxon>Craniata</taxon>
        <taxon>Vertebrata</taxon>
        <taxon>Euteleostomi</taxon>
        <taxon>Actinopterygii</taxon>
        <taxon>Neopterygii</taxon>
        <taxon>Teleostei</taxon>
        <taxon>Anguilliformes</taxon>
        <taxon>Anguillidae</taxon>
        <taxon>Anguilla</taxon>
    </lineage>
</organism>